<reference evidence="11" key="1">
    <citation type="submission" date="2019-07" db="EMBL/GenBank/DDBJ databases">
        <title>Hyphodiscus hymeniophilus genome sequencing and assembly.</title>
        <authorList>
            <person name="Kramer G."/>
            <person name="Nodwell J."/>
        </authorList>
    </citation>
    <scope>NUCLEOTIDE SEQUENCE</scope>
    <source>
        <strain evidence="11">ATCC 34498</strain>
    </source>
</reference>
<evidence type="ECO:0000313" key="11">
    <source>
        <dbReference type="EMBL" id="KAG0645811.1"/>
    </source>
</evidence>
<dbReference type="InterPro" id="IPR043132">
    <property type="entry name" value="BCAT-like_C"/>
</dbReference>
<dbReference type="PANTHER" id="PTHR11825:SF69">
    <property type="entry name" value="BRANCHED-CHAIN-AMINO-ACID AMINOTRANSFERASE"/>
    <property type="match status" value="1"/>
</dbReference>
<keyword evidence="12" id="KW-1185">Reference proteome</keyword>
<keyword evidence="5 9" id="KW-0808">Transferase</keyword>
<comment type="similarity">
    <text evidence="2 9">Belongs to the class-IV pyridoxal-phosphate-dependent aminotransferase family.</text>
</comment>
<evidence type="ECO:0000256" key="5">
    <source>
        <dbReference type="ARBA" id="ARBA00022679"/>
    </source>
</evidence>
<feature type="region of interest" description="Disordered" evidence="10">
    <location>
        <begin position="799"/>
        <end position="839"/>
    </location>
</feature>
<name>A0A9P6SPS1_9HELO</name>
<organism evidence="11 12">
    <name type="scientific">Hyphodiscus hymeniophilus</name>
    <dbReference type="NCBI Taxonomy" id="353542"/>
    <lineage>
        <taxon>Eukaryota</taxon>
        <taxon>Fungi</taxon>
        <taxon>Dikarya</taxon>
        <taxon>Ascomycota</taxon>
        <taxon>Pezizomycotina</taxon>
        <taxon>Leotiomycetes</taxon>
        <taxon>Helotiales</taxon>
        <taxon>Hyphodiscaceae</taxon>
        <taxon>Hyphodiscus</taxon>
    </lineage>
</organism>
<dbReference type="GO" id="GO:0009098">
    <property type="term" value="P:L-leucine biosynthetic process"/>
    <property type="evidence" value="ECO:0007669"/>
    <property type="project" value="TreeGrafter"/>
</dbReference>
<comment type="catalytic activity">
    <reaction evidence="9">
        <text>L-leucine + 2-oxoglutarate = 4-methyl-2-oxopentanoate + L-glutamate</text>
        <dbReference type="Rhea" id="RHEA:18321"/>
        <dbReference type="ChEBI" id="CHEBI:16810"/>
        <dbReference type="ChEBI" id="CHEBI:17865"/>
        <dbReference type="ChEBI" id="CHEBI:29985"/>
        <dbReference type="ChEBI" id="CHEBI:57427"/>
        <dbReference type="EC" id="2.6.1.42"/>
    </reaction>
</comment>
<dbReference type="EC" id="2.6.1.42" evidence="9"/>
<keyword evidence="6 8" id="KW-0663">Pyridoxal phosphate</keyword>
<evidence type="ECO:0000256" key="3">
    <source>
        <dbReference type="ARBA" id="ARBA00022576"/>
    </source>
</evidence>
<feature type="compositionally biased region" description="Low complexity" evidence="10">
    <location>
        <begin position="1013"/>
        <end position="1026"/>
    </location>
</feature>
<dbReference type="PANTHER" id="PTHR11825">
    <property type="entry name" value="SUBGROUP IIII AMINOTRANSFERASE"/>
    <property type="match status" value="1"/>
</dbReference>
<feature type="compositionally biased region" description="Polar residues" evidence="10">
    <location>
        <begin position="464"/>
        <end position="487"/>
    </location>
</feature>
<dbReference type="SUPFAM" id="SSF56752">
    <property type="entry name" value="D-aminoacid aminotransferase-like PLP-dependent enzymes"/>
    <property type="match status" value="1"/>
</dbReference>
<protein>
    <recommendedName>
        <fullName evidence="9">Branched-chain-amino-acid aminotransferase</fullName>
        <ecNumber evidence="9">2.6.1.42</ecNumber>
    </recommendedName>
</protein>
<sequence>MAPSAVSVTPPEGVKTSELTAAAVSKKINQTGLQPLDASKLKFTRTKTPMSVPEPNDPIIATASQCTDHMITAVWKASTGWEAPELRPYGNLSLAPTASVLHYATECFEGMKMYRGYDGKLRLFRPDCNCNRMLISATRISLPAFDPKELEKLIIAMIAVDGKKWLPRPGTFLYLRPTMIGSAAGLGVATPKECTLFVIATFMPPLGSPRGMKLLASQNGVRAWPGGFGYAKVGANYGPSLMANGEARARGYDQVLWLLNGMVTEAGASNFFVVWKSKQTGKLELVTAPLGDKIILDGVTRRSILQLARERLTTTSESGLEPVDIVERQYTMEDIVEAVEEGRIVEAFAAGTAYFVCPVSVISYNDQDLDIPMARGDSGEYAALIKSWLMNIICTISDTFKLICLHPVWKATPLSQFVLVTHPSNILSLCNNIDQAHCNNQQHRKDHFDIRMANTLSRKRSLGTMESNSTDTTASNGSNNDDTNTFIAQDDSPLQLPSSFSPDDILPPTWLTSYLSRVGKSRLSHIVNNTVSDTSKHSLPAPKSSLRYIGVEFVPRRLSTSPGTLGVISGHTSPLRTFEEQAQPSRTEATRPRLRNQEWLDVFYEKREKQKEERKTQKEEKSRQKEKRILMEMEEKTLGSLFAEATSESQTSTGSFTPLENFLGVKLTPSETETLVAQRDNAQRISAPRFLPRLPTSDEHFANPGDIPRTTTPDFLEQIKPFPPYLSHADEDDNASVVTNTYEEEVPGLRHFYSKKVVRYRAFTLEPRIEHVVFPICDPVSTFEDSFYEQQRPERSAVHQWLDGSNDGTLPADERIPTDELYIPPMLPASESRDDENWDAEDWDAEDWDAEDWDAEDWDAEDWDHQDGDASSVASQRDIDDEVYDGGDEESANGDADAEVPWTAAPTDLLSMHSPTAPGDDHPSTPQPAAAIALPESHRPASPIPLKQGPTPPPTPITILKRPSSRESVTSIPPSLMDSLNGPSQPALAQSPSAPQAPITSIPPSFMDSLNGPSQPALAPSPSAPQAPITSIPLSLMDSPIERYLRELYVFQVVDRVLKKRKPGETIDSILPGIMDLVLPDGPIRLPPAQPPFVPQAPITILSRPSSRESVKSIPQSPTDSLDGSYQSSLDELPFGAQQSPTPFAPTAILGRPQSESEGGTTSALGDDEESTAVTPEPPPSGPGSGRTTTPPLTDSVE</sequence>
<feature type="compositionally biased region" description="Acidic residues" evidence="10">
    <location>
        <begin position="879"/>
        <end position="898"/>
    </location>
</feature>
<dbReference type="InterPro" id="IPR001544">
    <property type="entry name" value="Aminotrans_IV"/>
</dbReference>
<feature type="region of interest" description="Disordered" evidence="10">
    <location>
        <begin position="1104"/>
        <end position="1198"/>
    </location>
</feature>
<dbReference type="InterPro" id="IPR005786">
    <property type="entry name" value="B_amino_transII"/>
</dbReference>
<feature type="region of interest" description="Disordered" evidence="10">
    <location>
        <begin position="459"/>
        <end position="500"/>
    </location>
</feature>
<dbReference type="GO" id="GO:0009099">
    <property type="term" value="P:L-valine biosynthetic process"/>
    <property type="evidence" value="ECO:0007669"/>
    <property type="project" value="TreeGrafter"/>
</dbReference>
<keyword evidence="3 9" id="KW-0032">Aminotransferase</keyword>
<feature type="compositionally biased region" description="Low complexity" evidence="10">
    <location>
        <begin position="1186"/>
        <end position="1198"/>
    </location>
</feature>
<dbReference type="EMBL" id="VNKQ01000017">
    <property type="protein sequence ID" value="KAG0645811.1"/>
    <property type="molecule type" value="Genomic_DNA"/>
</dbReference>
<feature type="compositionally biased region" description="Low complexity" evidence="10">
    <location>
        <begin position="983"/>
        <end position="1005"/>
    </location>
</feature>
<dbReference type="Pfam" id="PF01063">
    <property type="entry name" value="Aminotran_4"/>
    <property type="match status" value="1"/>
</dbReference>
<feature type="region of interest" description="Disordered" evidence="10">
    <location>
        <begin position="607"/>
        <end position="626"/>
    </location>
</feature>
<evidence type="ECO:0000256" key="6">
    <source>
        <dbReference type="ARBA" id="ARBA00022898"/>
    </source>
</evidence>
<keyword evidence="7 9" id="KW-0100">Branched-chain amino acid biosynthesis</keyword>
<comment type="cofactor">
    <cofactor evidence="1 8">
        <name>pyridoxal 5'-phosphate</name>
        <dbReference type="ChEBI" id="CHEBI:597326"/>
    </cofactor>
</comment>
<keyword evidence="4 9" id="KW-0028">Amino-acid biosynthesis</keyword>
<comment type="catalytic activity">
    <reaction evidence="9">
        <text>L-valine + 2-oxoglutarate = 3-methyl-2-oxobutanoate + L-glutamate</text>
        <dbReference type="Rhea" id="RHEA:24813"/>
        <dbReference type="ChEBI" id="CHEBI:11851"/>
        <dbReference type="ChEBI" id="CHEBI:16810"/>
        <dbReference type="ChEBI" id="CHEBI:29985"/>
        <dbReference type="ChEBI" id="CHEBI:57762"/>
        <dbReference type="EC" id="2.6.1.42"/>
    </reaction>
</comment>
<dbReference type="AlphaFoldDB" id="A0A9P6SPS1"/>
<evidence type="ECO:0000256" key="9">
    <source>
        <dbReference type="RuleBase" id="RU004517"/>
    </source>
</evidence>
<dbReference type="Gene3D" id="3.30.470.10">
    <property type="match status" value="1"/>
</dbReference>
<evidence type="ECO:0000256" key="2">
    <source>
        <dbReference type="ARBA" id="ARBA00009320"/>
    </source>
</evidence>
<dbReference type="InterPro" id="IPR018300">
    <property type="entry name" value="Aminotrans_IV_CS"/>
</dbReference>
<dbReference type="GO" id="GO:0005739">
    <property type="term" value="C:mitochondrion"/>
    <property type="evidence" value="ECO:0007669"/>
    <property type="project" value="TreeGrafter"/>
</dbReference>
<dbReference type="Gene3D" id="3.20.10.10">
    <property type="entry name" value="D-amino Acid Aminotransferase, subunit A, domain 2"/>
    <property type="match status" value="1"/>
</dbReference>
<dbReference type="InterPro" id="IPR043131">
    <property type="entry name" value="BCAT-like_N"/>
</dbReference>
<evidence type="ECO:0000313" key="12">
    <source>
        <dbReference type="Proteomes" id="UP000785200"/>
    </source>
</evidence>
<evidence type="ECO:0000256" key="1">
    <source>
        <dbReference type="ARBA" id="ARBA00001933"/>
    </source>
</evidence>
<dbReference type="OrthoDB" id="1732691at2759"/>
<dbReference type="InterPro" id="IPR036038">
    <property type="entry name" value="Aminotransferase-like"/>
</dbReference>
<dbReference type="FunFam" id="3.20.10.10:FF:000004">
    <property type="entry name" value="Branched-chain-amino-acid aminotransferase"/>
    <property type="match status" value="1"/>
</dbReference>
<comment type="catalytic activity">
    <reaction evidence="9">
        <text>L-isoleucine + 2-oxoglutarate = (S)-3-methyl-2-oxopentanoate + L-glutamate</text>
        <dbReference type="Rhea" id="RHEA:24801"/>
        <dbReference type="ChEBI" id="CHEBI:16810"/>
        <dbReference type="ChEBI" id="CHEBI:29985"/>
        <dbReference type="ChEBI" id="CHEBI:35146"/>
        <dbReference type="ChEBI" id="CHEBI:58045"/>
        <dbReference type="EC" id="2.6.1.42"/>
    </reaction>
</comment>
<accession>A0A9P6SPS1</accession>
<comment type="caution">
    <text evidence="11">The sequence shown here is derived from an EMBL/GenBank/DDBJ whole genome shotgun (WGS) entry which is preliminary data.</text>
</comment>
<evidence type="ECO:0000256" key="8">
    <source>
        <dbReference type="RuleBase" id="RU004516"/>
    </source>
</evidence>
<feature type="compositionally biased region" description="Polar residues" evidence="10">
    <location>
        <begin position="1113"/>
        <end position="1130"/>
    </location>
</feature>
<proteinExistence type="inferred from homology"/>
<dbReference type="PROSITE" id="PS00770">
    <property type="entry name" value="AA_TRANSFER_CLASS_4"/>
    <property type="match status" value="1"/>
</dbReference>
<evidence type="ECO:0000256" key="4">
    <source>
        <dbReference type="ARBA" id="ARBA00022605"/>
    </source>
</evidence>
<dbReference type="FunFam" id="3.30.470.10:FF:000012">
    <property type="entry name" value="Branched-chain-amino-acid aminotransferase"/>
    <property type="match status" value="1"/>
</dbReference>
<feature type="compositionally biased region" description="Polar residues" evidence="10">
    <location>
        <begin position="1154"/>
        <end position="1164"/>
    </location>
</feature>
<dbReference type="GO" id="GO:0004084">
    <property type="term" value="F:branched-chain-amino-acid transaminase activity"/>
    <property type="evidence" value="ECO:0007669"/>
    <property type="project" value="UniProtKB-EC"/>
</dbReference>
<evidence type="ECO:0000256" key="7">
    <source>
        <dbReference type="ARBA" id="ARBA00023304"/>
    </source>
</evidence>
<dbReference type="CDD" id="cd01557">
    <property type="entry name" value="BCAT_beta_family"/>
    <property type="match status" value="1"/>
</dbReference>
<feature type="region of interest" description="Disordered" evidence="10">
    <location>
        <begin position="860"/>
        <end position="1026"/>
    </location>
</feature>
<evidence type="ECO:0000256" key="10">
    <source>
        <dbReference type="SAM" id="MobiDB-lite"/>
    </source>
</evidence>
<dbReference type="InterPro" id="IPR033939">
    <property type="entry name" value="BCAT_family"/>
</dbReference>
<dbReference type="Proteomes" id="UP000785200">
    <property type="component" value="Unassembled WGS sequence"/>
</dbReference>
<gene>
    <name evidence="11" type="ORF">D0Z07_7730</name>
</gene>